<dbReference type="EMBL" id="RRCH01000010">
    <property type="protein sequence ID" value="RRJ32167.1"/>
    <property type="molecule type" value="Genomic_DNA"/>
</dbReference>
<comment type="caution">
    <text evidence="2">The sequence shown here is derived from an EMBL/GenBank/DDBJ whole genome shotgun (WGS) entry which is preliminary data.</text>
</comment>
<dbReference type="RefSeq" id="WP_124954069.1">
    <property type="nucleotide sequence ID" value="NZ_RRCH01000010.1"/>
</dbReference>
<dbReference type="AlphaFoldDB" id="A0A3P3RF70"/>
<accession>A0A3P3RF70</accession>
<organism evidence="2 3">
    <name type="scientific">Halocatena pleomorpha</name>
    <dbReference type="NCBI Taxonomy" id="1785090"/>
    <lineage>
        <taxon>Archaea</taxon>
        <taxon>Methanobacteriati</taxon>
        <taxon>Methanobacteriota</taxon>
        <taxon>Stenosarchaea group</taxon>
        <taxon>Halobacteria</taxon>
        <taxon>Halobacteriales</taxon>
        <taxon>Natronomonadaceae</taxon>
        <taxon>Halocatena</taxon>
    </lineage>
</organism>
<reference evidence="2 3" key="1">
    <citation type="submission" date="2018-11" db="EMBL/GenBank/DDBJ databases">
        <title>Taxonoimc description of Halomarina strain SPP-AMP-1.</title>
        <authorList>
            <person name="Pal Y."/>
            <person name="Srinivasana K."/>
            <person name="Verma A."/>
            <person name="Kumar P."/>
        </authorList>
    </citation>
    <scope>NUCLEOTIDE SEQUENCE [LARGE SCALE GENOMIC DNA]</scope>
    <source>
        <strain evidence="2 3">SPP-AMP-1</strain>
    </source>
</reference>
<evidence type="ECO:0000313" key="2">
    <source>
        <dbReference type="EMBL" id="RRJ32167.1"/>
    </source>
</evidence>
<feature type="compositionally biased region" description="Acidic residues" evidence="1">
    <location>
        <begin position="311"/>
        <end position="321"/>
    </location>
</feature>
<sequence length="321" mass="36242">MQTSVIGSDRDERYWFRVQVVARQESYRQLYGVPARLNPWAMRARSQVTRYTPHWDDWTPRAAGFLVDLFQREAAVQEHDGRYEYVIEYVGCVVAETRSQAQSRLETHLKHGSFHSVDLHEIDAETANRLESTSATTQAIEHQIAVHPLIDGEYTPHVPEIHLSVDAGETIIGVVRLVLSREQLTTQIARAREYRKRAYGWGRFNLSLDVSKYRNERLLAILNAVGDNDHGALIGSVSLTETPDVALALVLSHDPVEQLLQLATRRTVQAGETAQWNVPLEDASLDRFLTHAERALETEAPTVVGPSQFLDADENEPITVT</sequence>
<gene>
    <name evidence="2" type="ORF">EIK79_05210</name>
</gene>
<evidence type="ECO:0000256" key="1">
    <source>
        <dbReference type="SAM" id="MobiDB-lite"/>
    </source>
</evidence>
<keyword evidence="3" id="KW-1185">Reference proteome</keyword>
<name>A0A3P3RF70_9EURY</name>
<evidence type="ECO:0000313" key="3">
    <source>
        <dbReference type="Proteomes" id="UP000282322"/>
    </source>
</evidence>
<protein>
    <submittedName>
        <fullName evidence="2">Uncharacterized protein</fullName>
    </submittedName>
</protein>
<proteinExistence type="predicted"/>
<feature type="region of interest" description="Disordered" evidence="1">
    <location>
        <begin position="300"/>
        <end position="321"/>
    </location>
</feature>
<dbReference type="Proteomes" id="UP000282322">
    <property type="component" value="Unassembled WGS sequence"/>
</dbReference>